<sequence>MGKGIRLWGIWLTALVIGVYGTSLVYQGIFEGLWEKSIYGIPILSLGIWMTGKILSSARQAYRRQRVQ</sequence>
<protein>
    <submittedName>
        <fullName evidence="2">Uncharacterized protein</fullName>
    </submittedName>
</protein>
<dbReference type="EMBL" id="CP089291">
    <property type="protein sequence ID" value="UOF91987.1"/>
    <property type="molecule type" value="Genomic_DNA"/>
</dbReference>
<dbReference type="Proteomes" id="UP000830167">
    <property type="component" value="Chromosome"/>
</dbReference>
<keyword evidence="3" id="KW-1185">Reference proteome</keyword>
<evidence type="ECO:0000313" key="2">
    <source>
        <dbReference type="EMBL" id="UOF91987.1"/>
    </source>
</evidence>
<evidence type="ECO:0000256" key="1">
    <source>
        <dbReference type="SAM" id="Phobius"/>
    </source>
</evidence>
<feature type="transmembrane region" description="Helical" evidence="1">
    <location>
        <begin position="7"/>
        <end position="26"/>
    </location>
</feature>
<organism evidence="2 3">
    <name type="scientific">Fodinisporobacter ferrooxydans</name>
    <dbReference type="NCBI Taxonomy" id="2901836"/>
    <lineage>
        <taxon>Bacteria</taxon>
        <taxon>Bacillati</taxon>
        <taxon>Bacillota</taxon>
        <taxon>Bacilli</taxon>
        <taxon>Bacillales</taxon>
        <taxon>Alicyclobacillaceae</taxon>
        <taxon>Fodinisporobacter</taxon>
    </lineage>
</organism>
<reference evidence="2" key="1">
    <citation type="submission" date="2021-12" db="EMBL/GenBank/DDBJ databases">
        <title>Alicyclobacillaceae gen. nov., sp. nov., isolated from chalcocite enrichment system.</title>
        <authorList>
            <person name="Jiang Z."/>
        </authorList>
    </citation>
    <scope>NUCLEOTIDE SEQUENCE</scope>
    <source>
        <strain evidence="2">MYW30-H2</strain>
    </source>
</reference>
<name>A0ABY4CRE3_9BACL</name>
<keyword evidence="1" id="KW-0812">Transmembrane</keyword>
<dbReference type="RefSeq" id="WP_347438671.1">
    <property type="nucleotide sequence ID" value="NZ_CP089291.1"/>
</dbReference>
<gene>
    <name evidence="2" type="ORF">LSG31_07055</name>
</gene>
<evidence type="ECO:0000313" key="3">
    <source>
        <dbReference type="Proteomes" id="UP000830167"/>
    </source>
</evidence>
<keyword evidence="1" id="KW-0472">Membrane</keyword>
<accession>A0ABY4CRE3</accession>
<feature type="transmembrane region" description="Helical" evidence="1">
    <location>
        <begin position="38"/>
        <end position="56"/>
    </location>
</feature>
<proteinExistence type="predicted"/>
<keyword evidence="1" id="KW-1133">Transmembrane helix</keyword>